<dbReference type="RefSeq" id="XP_002139314.1">
    <property type="nucleotide sequence ID" value="XM_002139278.1"/>
</dbReference>
<proteinExistence type="predicted"/>
<dbReference type="GeneID" id="6994499"/>
<name>B6A9S4_CRYMR</name>
<dbReference type="EMBL" id="DS989726">
    <property type="protein sequence ID" value="EEA04965.1"/>
    <property type="molecule type" value="Genomic_DNA"/>
</dbReference>
<dbReference type="Proteomes" id="UP000001460">
    <property type="component" value="Unassembled WGS sequence"/>
</dbReference>
<feature type="compositionally biased region" description="Polar residues" evidence="1">
    <location>
        <begin position="195"/>
        <end position="211"/>
    </location>
</feature>
<evidence type="ECO:0000313" key="3">
    <source>
        <dbReference type="Proteomes" id="UP000001460"/>
    </source>
</evidence>
<sequence>MSTQNIPILIPDFTRSGSKLVNNKDRGSNYTRKAHNQALTSTGYHRRRHRSSILNLPKNIKNNIILCSHCHHLIGYYSLPEPSSSISYVWNCCVTRPNMGADAEFVKHSGWQARCNRSLINNDLNTNNKDLSLNDSEWENCDEYELEENYHDHFIDNVRRMSDTVISSIECAKNWLGSSMQRYSTTHSIQHETDQTSTQKDNLNNYTNSKNRTQEEPEIVDRGIYIKDKLSTNPAQVAMEKHNLGSKIVVNDIKLEQNPTSNSLNTETLNPKCDTSNNIEHRDSRVDSNEETIKSLKINLDRNKETKEKSKDNIKKLGINLKVDKLDQIEFANQEEIINKTKIPSSKEFSKYEGIEGNQSTNEMKAYKDPKKTIQVNSNEVIKDITLGNLEKIDKAEQDQFTYNTLNNNNKLTSNIMKSASTEASISSSGLEDRIK</sequence>
<evidence type="ECO:0000313" key="2">
    <source>
        <dbReference type="EMBL" id="EEA04965.1"/>
    </source>
</evidence>
<feature type="region of interest" description="Disordered" evidence="1">
    <location>
        <begin position="186"/>
        <end position="214"/>
    </location>
</feature>
<accession>B6A9S4</accession>
<keyword evidence="3" id="KW-1185">Reference proteome</keyword>
<dbReference type="OrthoDB" id="10314694at2759"/>
<evidence type="ECO:0000256" key="1">
    <source>
        <dbReference type="SAM" id="MobiDB-lite"/>
    </source>
</evidence>
<reference evidence="2" key="1">
    <citation type="submission" date="2008-06" db="EMBL/GenBank/DDBJ databases">
        <authorList>
            <person name="Lorenzi H."/>
            <person name="Inman J."/>
            <person name="Miller J."/>
            <person name="Schobel S."/>
            <person name="Amedeo P."/>
            <person name="Caler E.V."/>
            <person name="da Silva J."/>
        </authorList>
    </citation>
    <scope>NUCLEOTIDE SEQUENCE [LARGE SCALE GENOMIC DNA]</scope>
    <source>
        <strain evidence="2">RN66</strain>
    </source>
</reference>
<dbReference type="VEuPathDB" id="CryptoDB:CMU_040340"/>
<gene>
    <name evidence="2" type="ORF">CMU_040340</name>
</gene>
<organism evidence="2 3">
    <name type="scientific">Cryptosporidium muris (strain RN66)</name>
    <dbReference type="NCBI Taxonomy" id="441375"/>
    <lineage>
        <taxon>Eukaryota</taxon>
        <taxon>Sar</taxon>
        <taxon>Alveolata</taxon>
        <taxon>Apicomplexa</taxon>
        <taxon>Conoidasida</taxon>
        <taxon>Coccidia</taxon>
        <taxon>Eucoccidiorida</taxon>
        <taxon>Eimeriorina</taxon>
        <taxon>Cryptosporidiidae</taxon>
        <taxon>Cryptosporidium</taxon>
    </lineage>
</organism>
<dbReference type="AlphaFoldDB" id="B6A9S4"/>
<protein>
    <submittedName>
        <fullName evidence="2">Uncharacterized protein</fullName>
    </submittedName>
</protein>